<dbReference type="EMBL" id="BARU01044254">
    <property type="protein sequence ID" value="GAH76813.1"/>
    <property type="molecule type" value="Genomic_DNA"/>
</dbReference>
<feature type="non-terminal residue" evidence="1">
    <location>
        <position position="93"/>
    </location>
</feature>
<sequence>MSNSFFISSGAHQTSFYDWDTGKLRPPTSKDLVDLIKLCDALDTVGSAPVVPLDVPIQLQLILMHKTSYEYSRYKCNDIYEHMDKPTIECANY</sequence>
<gene>
    <name evidence="1" type="ORF">S03H2_67557</name>
</gene>
<name>X1K426_9ZZZZ</name>
<dbReference type="AlphaFoldDB" id="X1K426"/>
<dbReference type="InterPro" id="IPR038601">
    <property type="entry name" value="MttB-like_sf"/>
</dbReference>
<evidence type="ECO:0000313" key="1">
    <source>
        <dbReference type="EMBL" id="GAH76813.1"/>
    </source>
</evidence>
<dbReference type="Gene3D" id="3.20.20.480">
    <property type="entry name" value="Trimethylamine methyltransferase-like"/>
    <property type="match status" value="1"/>
</dbReference>
<protein>
    <submittedName>
        <fullName evidence="1">Uncharacterized protein</fullName>
    </submittedName>
</protein>
<comment type="caution">
    <text evidence="1">The sequence shown here is derived from an EMBL/GenBank/DDBJ whole genome shotgun (WGS) entry which is preliminary data.</text>
</comment>
<reference evidence="1" key="1">
    <citation type="journal article" date="2014" name="Front. Microbiol.">
        <title>High frequency of phylogenetically diverse reductive dehalogenase-homologous genes in deep subseafloor sedimentary metagenomes.</title>
        <authorList>
            <person name="Kawai M."/>
            <person name="Futagami T."/>
            <person name="Toyoda A."/>
            <person name="Takaki Y."/>
            <person name="Nishi S."/>
            <person name="Hori S."/>
            <person name="Arai W."/>
            <person name="Tsubouchi T."/>
            <person name="Morono Y."/>
            <person name="Uchiyama I."/>
            <person name="Ito T."/>
            <person name="Fujiyama A."/>
            <person name="Inagaki F."/>
            <person name="Takami H."/>
        </authorList>
    </citation>
    <scope>NUCLEOTIDE SEQUENCE</scope>
    <source>
        <strain evidence="1">Expedition CK06-06</strain>
    </source>
</reference>
<accession>X1K426</accession>
<organism evidence="1">
    <name type="scientific">marine sediment metagenome</name>
    <dbReference type="NCBI Taxonomy" id="412755"/>
    <lineage>
        <taxon>unclassified sequences</taxon>
        <taxon>metagenomes</taxon>
        <taxon>ecological metagenomes</taxon>
    </lineage>
</organism>
<proteinExistence type="predicted"/>